<feature type="region of interest" description="Disordered" evidence="1">
    <location>
        <begin position="181"/>
        <end position="222"/>
    </location>
</feature>
<dbReference type="AlphaFoldDB" id="A0A918ACU0"/>
<keyword evidence="3" id="KW-1185">Reference proteome</keyword>
<evidence type="ECO:0000313" key="3">
    <source>
        <dbReference type="Proteomes" id="UP000660745"/>
    </source>
</evidence>
<accession>A0A918ACU0</accession>
<reference evidence="2" key="2">
    <citation type="submission" date="2020-09" db="EMBL/GenBank/DDBJ databases">
        <authorList>
            <person name="Sun Q."/>
            <person name="Zhou Y."/>
        </authorList>
    </citation>
    <scope>NUCLEOTIDE SEQUENCE</scope>
    <source>
        <strain evidence="2">CGMCC 4.7430</strain>
    </source>
</reference>
<reference evidence="2" key="1">
    <citation type="journal article" date="2014" name="Int. J. Syst. Evol. Microbiol.">
        <title>Complete genome sequence of Corynebacterium casei LMG S-19264T (=DSM 44701T), isolated from a smear-ripened cheese.</title>
        <authorList>
            <consortium name="US DOE Joint Genome Institute (JGI-PGF)"/>
            <person name="Walter F."/>
            <person name="Albersmeier A."/>
            <person name="Kalinowski J."/>
            <person name="Ruckert C."/>
        </authorList>
    </citation>
    <scope>NUCLEOTIDE SEQUENCE</scope>
    <source>
        <strain evidence="2">CGMCC 4.7430</strain>
    </source>
</reference>
<dbReference type="Proteomes" id="UP000660745">
    <property type="component" value="Unassembled WGS sequence"/>
</dbReference>
<proteinExistence type="predicted"/>
<organism evidence="2 3">
    <name type="scientific">Nonomuraea glycinis</name>
    <dbReference type="NCBI Taxonomy" id="2047744"/>
    <lineage>
        <taxon>Bacteria</taxon>
        <taxon>Bacillati</taxon>
        <taxon>Actinomycetota</taxon>
        <taxon>Actinomycetes</taxon>
        <taxon>Streptosporangiales</taxon>
        <taxon>Streptosporangiaceae</taxon>
        <taxon>Nonomuraea</taxon>
    </lineage>
</organism>
<dbReference type="EMBL" id="BMNK01000014">
    <property type="protein sequence ID" value="GGP13521.1"/>
    <property type="molecule type" value="Genomic_DNA"/>
</dbReference>
<evidence type="ECO:0000313" key="2">
    <source>
        <dbReference type="EMBL" id="GGP13521.1"/>
    </source>
</evidence>
<gene>
    <name evidence="2" type="ORF">GCM10012278_65620</name>
</gene>
<comment type="caution">
    <text evidence="2">The sequence shown here is derived from an EMBL/GenBank/DDBJ whole genome shotgun (WGS) entry which is preliminary data.</text>
</comment>
<sequence>MSERLPILSVLGFTVGAPVGVHSAGGRPVAEVLRRINYEDDVEYGQFYVGGFGPDLDGSAISHPHLRVSNHLGIECDIIHGRADVRVEIWDAEPAAAAAPWVLTWEIAYLAGSGIVGVGGEVWPDRLLLGPSYFLYGLRAYRVPSVWGRGHEFYEDPRTEHVLLRFWPIRDVFDPVLHARPERTTTEPRPSAYVPATDWPALRRQPDLSEPDAADDPGNEDREAAAIRRTRARIARQLNPDAAPTFTILRRHAEDPRSLLSADTGATCRVRLWRPVGEGEPGVLGVDRRIESEDGSRDGVLVSAIVTVLDEDGELLTVRDATEAEAARVLAVERAWQ</sequence>
<evidence type="ECO:0000256" key="1">
    <source>
        <dbReference type="SAM" id="MobiDB-lite"/>
    </source>
</evidence>
<protein>
    <submittedName>
        <fullName evidence="2">Uncharacterized protein</fullName>
    </submittedName>
</protein>
<name>A0A918ACU0_9ACTN</name>
<feature type="compositionally biased region" description="Acidic residues" evidence="1">
    <location>
        <begin position="209"/>
        <end position="218"/>
    </location>
</feature>